<dbReference type="RefSeq" id="WP_073026378.1">
    <property type="nucleotide sequence ID" value="NZ_FQZS01000015.1"/>
</dbReference>
<dbReference type="CDD" id="cd00198">
    <property type="entry name" value="vWFA"/>
    <property type="match status" value="1"/>
</dbReference>
<evidence type="ECO:0000313" key="4">
    <source>
        <dbReference type="EMBL" id="SHJ08113.1"/>
    </source>
</evidence>
<feature type="compositionally biased region" description="Basic and acidic residues" evidence="1">
    <location>
        <begin position="869"/>
        <end position="902"/>
    </location>
</feature>
<feature type="domain" description="VWFA" evidence="3">
    <location>
        <begin position="408"/>
        <end position="578"/>
    </location>
</feature>
<dbReference type="AlphaFoldDB" id="A0A1M6GDS5"/>
<dbReference type="PANTHER" id="PTHR37947">
    <property type="entry name" value="BLL2462 PROTEIN"/>
    <property type="match status" value="1"/>
</dbReference>
<dbReference type="Gene3D" id="3.40.50.880">
    <property type="match status" value="1"/>
</dbReference>
<feature type="transmembrane region" description="Helical" evidence="2">
    <location>
        <begin position="6"/>
        <end position="25"/>
    </location>
</feature>
<dbReference type="InterPro" id="IPR036465">
    <property type="entry name" value="vWFA_dom_sf"/>
</dbReference>
<dbReference type="InterPro" id="IPR029062">
    <property type="entry name" value="Class_I_gatase-like"/>
</dbReference>
<dbReference type="STRING" id="1122184.SAMN02745176_02333"/>
<gene>
    <name evidence="4" type="ORF">SAMN02745176_02333</name>
</gene>
<dbReference type="GO" id="GO:0016740">
    <property type="term" value="F:transferase activity"/>
    <property type="evidence" value="ECO:0007669"/>
    <property type="project" value="UniProtKB-KW"/>
</dbReference>
<keyword evidence="2" id="KW-0472">Membrane</keyword>
<dbReference type="SUPFAM" id="SSF53300">
    <property type="entry name" value="vWA-like"/>
    <property type="match status" value="2"/>
</dbReference>
<dbReference type="InterPro" id="IPR002035">
    <property type="entry name" value="VWF_A"/>
</dbReference>
<keyword evidence="2" id="KW-1133">Transmembrane helix</keyword>
<dbReference type="SMART" id="SM00327">
    <property type="entry name" value="VWA"/>
    <property type="match status" value="2"/>
</dbReference>
<dbReference type="InterPro" id="IPR010768">
    <property type="entry name" value="GATase1-like"/>
</dbReference>
<organism evidence="4 5">
    <name type="scientific">Lutispora thermophila DSM 19022</name>
    <dbReference type="NCBI Taxonomy" id="1122184"/>
    <lineage>
        <taxon>Bacteria</taxon>
        <taxon>Bacillati</taxon>
        <taxon>Bacillota</taxon>
        <taxon>Clostridia</taxon>
        <taxon>Lutisporales</taxon>
        <taxon>Lutisporaceae</taxon>
        <taxon>Lutispora</taxon>
    </lineage>
</organism>
<accession>A0A1M6GDS5</accession>
<dbReference type="Pfam" id="PF13519">
    <property type="entry name" value="VWA_2"/>
    <property type="match status" value="1"/>
</dbReference>
<dbReference type="PANTHER" id="PTHR37947:SF2">
    <property type="entry name" value="VON WILLEBRAND FACTOR TYPE A"/>
    <property type="match status" value="1"/>
</dbReference>
<dbReference type="Pfam" id="PF00092">
    <property type="entry name" value="VWA"/>
    <property type="match status" value="1"/>
</dbReference>
<evidence type="ECO:0000256" key="2">
    <source>
        <dbReference type="SAM" id="Phobius"/>
    </source>
</evidence>
<dbReference type="PROSITE" id="PS50234">
    <property type="entry name" value="VWFA"/>
    <property type="match status" value="2"/>
</dbReference>
<evidence type="ECO:0000259" key="3">
    <source>
        <dbReference type="PROSITE" id="PS50234"/>
    </source>
</evidence>
<feature type="transmembrane region" description="Helical" evidence="2">
    <location>
        <begin position="37"/>
        <end position="61"/>
    </location>
</feature>
<name>A0A1M6GDS5_9FIRM</name>
<dbReference type="SUPFAM" id="SSF52317">
    <property type="entry name" value="Class I glutamine amidotransferase-like"/>
    <property type="match status" value="1"/>
</dbReference>
<keyword evidence="4" id="KW-0315">Glutamine amidotransferase</keyword>
<evidence type="ECO:0000256" key="1">
    <source>
        <dbReference type="SAM" id="MobiDB-lite"/>
    </source>
</evidence>
<feature type="domain" description="VWFA" evidence="3">
    <location>
        <begin position="67"/>
        <end position="235"/>
    </location>
</feature>
<reference evidence="4 5" key="1">
    <citation type="submission" date="2016-11" db="EMBL/GenBank/DDBJ databases">
        <authorList>
            <person name="Jaros S."/>
            <person name="Januszkiewicz K."/>
            <person name="Wedrychowicz H."/>
        </authorList>
    </citation>
    <scope>NUCLEOTIDE SEQUENCE [LARGE SCALE GENOMIC DNA]</scope>
    <source>
        <strain evidence="4 5">DSM 19022</strain>
    </source>
</reference>
<dbReference type="Pfam" id="PF07090">
    <property type="entry name" value="GATase1_like"/>
    <property type="match status" value="1"/>
</dbReference>
<feature type="region of interest" description="Disordered" evidence="1">
    <location>
        <begin position="863"/>
        <end position="924"/>
    </location>
</feature>
<protein>
    <submittedName>
        <fullName evidence="4">Putative glutamine amidotransferase</fullName>
    </submittedName>
</protein>
<dbReference type="Gene3D" id="3.40.50.410">
    <property type="entry name" value="von Willebrand factor, type A domain"/>
    <property type="match status" value="2"/>
</dbReference>
<dbReference type="OrthoDB" id="9781333at2"/>
<keyword evidence="5" id="KW-1185">Reference proteome</keyword>
<evidence type="ECO:0000313" key="5">
    <source>
        <dbReference type="Proteomes" id="UP000184442"/>
    </source>
</evidence>
<dbReference type="EMBL" id="FQZS01000015">
    <property type="protein sequence ID" value="SHJ08113.1"/>
    <property type="molecule type" value="Genomic_DNA"/>
</dbReference>
<keyword evidence="2" id="KW-0812">Transmembrane</keyword>
<keyword evidence="4" id="KW-0808">Transferase</keyword>
<proteinExistence type="predicted"/>
<dbReference type="Proteomes" id="UP000184442">
    <property type="component" value="Unassembled WGS sequence"/>
</dbReference>
<sequence>MGFDIGKPVYLLLILAVDVMLFLTTKNLRARAGGKKAVILAARFFTCFFLILALSELGIVWTVEETSTIFLLDASDSMAAYRKDVESFMKEALDLMKDKDKAAVISFGEEPVMESFLAQQPVFEQIGKIDGSKYTNIEKALNAAVSVLPESSRKRIVIITDGEENEGNSSNIAGVLKDKAVDLKVMKIQREKGNEVAAISLTAPQTLNLGEEFNISVNIKSNVNTLAKLTLFDGSQKAAEENIELTKGENRFVFKDIADTRGFKTYRAVVEADLDTEMRNNEASAFINVLDKPMILLLEDKEGEGNEIAKILDGAKTDYKRLSAKSAPSDLQSLAQYKTIILANVSAENLSDGFLKALEPYVRDLGGGLVATGGDDSFALGGYFKTSLEKVLPVNMELKGKKAIPDMSIFVVIDKSGSMASVSGGITKLDLAKEAAARVLDSLRDNDDIGVLAFDNAQYWVVQPQKPGDREALRSDIGTITQGGGTSILPALEEAVDKMKNQTSKIKHIILLTDGQAENTGYDKLLEEAKNVGITISTVAAGYDADIQLLEYIAQEAGGRFYVTDQYTNIPTIFAKETFMVARAYLNNREFAPRLVSMHSVLEGVAEGGMPNLMGYIASSPKDSARVILESDEGDPILTIWQYGLGKTVAWNSDMKGTWSKNYVNWDKNSVLWNNLINWTIENYSTEDLEISARIQGGYGEISAVQKNSNETIDTRAVITTPSLGKIEVDLNPEAPGRYKGSFRIDDTGAYIIKVTQSKYGEVQRAVNTGISVQYSPEYSMDANSHKLERLVIESGGKYIKDAKEVFEGTLAPVKGRVDLTSPLLLLALLAFLLDIAVRRLKLPMDKIVELFNGICSRVGKMKTGNVNKSEHPKSDEAMQQKPEKNIEEKKHSVEGKKEKQSKDKKKASTGTLNTEALLKRKRK</sequence>